<dbReference type="PANTHER" id="PTHR43718">
    <property type="entry name" value="LON PROTEASE"/>
    <property type="match status" value="1"/>
</dbReference>
<accession>A0ABV3Y636</accession>
<dbReference type="InterPro" id="IPR027065">
    <property type="entry name" value="Lon_Prtase"/>
</dbReference>
<dbReference type="EMBL" id="JBFSHR010000066">
    <property type="protein sequence ID" value="MEX6430614.1"/>
    <property type="molecule type" value="Genomic_DNA"/>
</dbReference>
<sequence length="177" mass="19537">MVLHLSPIIALDELDKAMPRHNYGDPLAPLHTLLEPESASSFADGCFPLPIDAGHVIWIATANDVDRLAAPLRSRFLIFDISNPTSEERLGITHSIASRLGDEYWGLEFDSEVLPLVSEYPPRVQRQLLTAALARAARYGESTVGVEHLREVVERGNRINEQSRRGLGFASAGRQSV</sequence>
<gene>
    <name evidence="2" type="ORF">AB6A68_12330</name>
</gene>
<dbReference type="SUPFAM" id="SSF52540">
    <property type="entry name" value="P-loop containing nucleoside triphosphate hydrolases"/>
    <property type="match status" value="1"/>
</dbReference>
<evidence type="ECO:0000259" key="1">
    <source>
        <dbReference type="Pfam" id="PF00004"/>
    </source>
</evidence>
<dbReference type="InterPro" id="IPR003959">
    <property type="entry name" value="ATPase_AAA_core"/>
</dbReference>
<evidence type="ECO:0000313" key="2">
    <source>
        <dbReference type="EMBL" id="MEX6430614.1"/>
    </source>
</evidence>
<dbReference type="RefSeq" id="WP_369084876.1">
    <property type="nucleotide sequence ID" value="NZ_JBFSHR010000066.1"/>
</dbReference>
<dbReference type="Proteomes" id="UP001560267">
    <property type="component" value="Unassembled WGS sequence"/>
</dbReference>
<feature type="domain" description="ATPase AAA-type core" evidence="1">
    <location>
        <begin position="7"/>
        <end position="77"/>
    </location>
</feature>
<reference evidence="2 3" key="1">
    <citation type="submission" date="2024-07" db="EMBL/GenBank/DDBJ databases">
        <title>Draft Genome Sequence of Ferrimicrobium acidiphilum Strain YE2023, Isolated from a Pulp of Bioleach Reactor.</title>
        <authorList>
            <person name="Elkina Y.A."/>
            <person name="Bulaeva A.G."/>
            <person name="Beletsky A.V."/>
            <person name="Mardanov A.V."/>
        </authorList>
    </citation>
    <scope>NUCLEOTIDE SEQUENCE [LARGE SCALE GENOMIC DNA]</scope>
    <source>
        <strain evidence="2 3">YE2023</strain>
    </source>
</reference>
<dbReference type="Gene3D" id="3.40.50.300">
    <property type="entry name" value="P-loop containing nucleotide triphosphate hydrolases"/>
    <property type="match status" value="1"/>
</dbReference>
<organism evidence="2 3">
    <name type="scientific">Ferrimicrobium acidiphilum</name>
    <dbReference type="NCBI Taxonomy" id="121039"/>
    <lineage>
        <taxon>Bacteria</taxon>
        <taxon>Bacillati</taxon>
        <taxon>Actinomycetota</taxon>
        <taxon>Acidimicrobiia</taxon>
        <taxon>Acidimicrobiales</taxon>
        <taxon>Acidimicrobiaceae</taxon>
        <taxon>Ferrimicrobium</taxon>
    </lineage>
</organism>
<dbReference type="Pfam" id="PF00004">
    <property type="entry name" value="AAA"/>
    <property type="match status" value="1"/>
</dbReference>
<dbReference type="InterPro" id="IPR027417">
    <property type="entry name" value="P-loop_NTPase"/>
</dbReference>
<name>A0ABV3Y636_9ACTN</name>
<proteinExistence type="predicted"/>
<protein>
    <submittedName>
        <fullName evidence="2">AAA family ATPase</fullName>
    </submittedName>
</protein>
<comment type="caution">
    <text evidence="2">The sequence shown here is derived from an EMBL/GenBank/DDBJ whole genome shotgun (WGS) entry which is preliminary data.</text>
</comment>
<keyword evidence="3" id="KW-1185">Reference proteome</keyword>
<dbReference type="PANTHER" id="PTHR43718:SF2">
    <property type="entry name" value="LON PROTEASE HOMOLOG, MITOCHONDRIAL"/>
    <property type="match status" value="1"/>
</dbReference>
<evidence type="ECO:0000313" key="3">
    <source>
        <dbReference type="Proteomes" id="UP001560267"/>
    </source>
</evidence>